<name>A0A2Z6IIT4_ACIFI</name>
<evidence type="ECO:0000313" key="2">
    <source>
        <dbReference type="Proteomes" id="UP000280188"/>
    </source>
</evidence>
<gene>
    <name evidence="1" type="ORF">AFERRID_01430</name>
</gene>
<dbReference type="KEGG" id="afj:AFERRID_01430"/>
<dbReference type="EMBL" id="AP018795">
    <property type="protein sequence ID" value="BBF63925.1"/>
    <property type="molecule type" value="Genomic_DNA"/>
</dbReference>
<accession>A0A2Z6IIT4</accession>
<dbReference type="AlphaFoldDB" id="A0A2Z6IIT4"/>
<organism evidence="1 2">
    <name type="scientific">Acidithiobacillus ferridurans</name>
    <dbReference type="NCBI Taxonomy" id="1232575"/>
    <lineage>
        <taxon>Bacteria</taxon>
        <taxon>Pseudomonadati</taxon>
        <taxon>Pseudomonadota</taxon>
        <taxon>Acidithiobacillia</taxon>
        <taxon>Acidithiobacillales</taxon>
        <taxon>Acidithiobacillaceae</taxon>
        <taxon>Acidithiobacillus</taxon>
    </lineage>
</organism>
<dbReference type="Proteomes" id="UP000280188">
    <property type="component" value="Chromosome"/>
</dbReference>
<protein>
    <submittedName>
        <fullName evidence="1">Uncharacterized protein</fullName>
    </submittedName>
</protein>
<proteinExistence type="predicted"/>
<keyword evidence="2" id="KW-1185">Reference proteome</keyword>
<evidence type="ECO:0000313" key="1">
    <source>
        <dbReference type="EMBL" id="BBF63925.1"/>
    </source>
</evidence>
<sequence>MESTIFSGLFGILGTLFGGYITSKISEKHELRKEREEKIKSITSVQTEILLWMNRVTASVLAANMYISQKSLPPVSDDMSLMFRTHAATLYSTLDKLTLMSVTGSYGAMSSYAQGKSFGMNDSPFAYLHNFLLNTIISSLNAYDALATYLIKHYDRSTSAEYVLFYMPASFISDACNRELKKELPDPVRSDIANVKCQSEAVMKLLREKGYKEDVITFDVSPAIVSDDHAKPT</sequence>
<reference evidence="1 2" key="1">
    <citation type="journal article" date="2018" name="Microbiol. Resour. Announc.">
        <title>Complete Genome Sequence of Acidithiobacillus ferridurans JCM 18981.</title>
        <authorList>
            <person name="Miyauchi T."/>
            <person name="Kouzuma A."/>
            <person name="Abe T."/>
            <person name="Watanabe K."/>
        </authorList>
    </citation>
    <scope>NUCLEOTIDE SEQUENCE [LARGE SCALE GENOMIC DNA]</scope>
    <source>
        <strain evidence="2">ATCC 33020 / DSM 29468 / JCM 18981 / 11Fe</strain>
    </source>
</reference>